<dbReference type="AlphaFoldDB" id="A9ETF8"/>
<dbReference type="HOGENOM" id="CLU_052651_1_0_7"/>
<dbReference type="KEGG" id="scl:sce0847"/>
<dbReference type="SUPFAM" id="SSF48452">
    <property type="entry name" value="TPR-like"/>
    <property type="match status" value="1"/>
</dbReference>
<proteinExistence type="predicted"/>
<name>A9ETF8_SORC5</name>
<dbReference type="Proteomes" id="UP000002139">
    <property type="component" value="Chromosome"/>
</dbReference>
<evidence type="ECO:0000256" key="1">
    <source>
        <dbReference type="SAM" id="MobiDB-lite"/>
    </source>
</evidence>
<evidence type="ECO:0000256" key="2">
    <source>
        <dbReference type="SAM" id="Phobius"/>
    </source>
</evidence>
<evidence type="ECO:0000256" key="3">
    <source>
        <dbReference type="SAM" id="SignalP"/>
    </source>
</evidence>
<dbReference type="RefSeq" id="WP_012233481.1">
    <property type="nucleotide sequence ID" value="NC_010162.1"/>
</dbReference>
<feature type="region of interest" description="Disordered" evidence="1">
    <location>
        <begin position="202"/>
        <end position="232"/>
    </location>
</feature>
<evidence type="ECO:0000313" key="5">
    <source>
        <dbReference type="Proteomes" id="UP000002139"/>
    </source>
</evidence>
<dbReference type="EMBL" id="AM746676">
    <property type="protein sequence ID" value="CAN91004.1"/>
    <property type="molecule type" value="Genomic_DNA"/>
</dbReference>
<keyword evidence="2" id="KW-0812">Transmembrane</keyword>
<dbReference type="BioCyc" id="SCEL448385:SCE_RS04440-MONOMER"/>
<gene>
    <name evidence="4" type="ordered locus">sce0847</name>
</gene>
<feature type="signal peptide" evidence="3">
    <location>
        <begin position="1"/>
        <end position="29"/>
    </location>
</feature>
<dbReference type="InterPro" id="IPR011990">
    <property type="entry name" value="TPR-like_helical_dom_sf"/>
</dbReference>
<keyword evidence="2" id="KW-1133">Transmembrane helix</keyword>
<feature type="transmembrane region" description="Helical" evidence="2">
    <location>
        <begin position="298"/>
        <end position="318"/>
    </location>
</feature>
<organism evidence="4 5">
    <name type="scientific">Sorangium cellulosum (strain So ce56)</name>
    <name type="common">Polyangium cellulosum (strain So ce56)</name>
    <dbReference type="NCBI Taxonomy" id="448385"/>
    <lineage>
        <taxon>Bacteria</taxon>
        <taxon>Pseudomonadati</taxon>
        <taxon>Myxococcota</taxon>
        <taxon>Polyangia</taxon>
        <taxon>Polyangiales</taxon>
        <taxon>Polyangiaceae</taxon>
        <taxon>Sorangium</taxon>
    </lineage>
</organism>
<keyword evidence="5" id="KW-1185">Reference proteome</keyword>
<protein>
    <recommendedName>
        <fullName evidence="6">Tetratricopeptide repeat protein</fullName>
    </recommendedName>
</protein>
<evidence type="ECO:0008006" key="6">
    <source>
        <dbReference type="Google" id="ProtNLM"/>
    </source>
</evidence>
<feature type="transmembrane region" description="Helical" evidence="2">
    <location>
        <begin position="241"/>
        <end position="263"/>
    </location>
</feature>
<keyword evidence="2" id="KW-0472">Membrane</keyword>
<feature type="chain" id="PRO_5002735464" description="Tetratricopeptide repeat protein" evidence="3">
    <location>
        <begin position="30"/>
        <end position="348"/>
    </location>
</feature>
<accession>A9ETF8</accession>
<dbReference type="Gene3D" id="1.25.40.10">
    <property type="entry name" value="Tetratricopeptide repeat domain"/>
    <property type="match status" value="1"/>
</dbReference>
<sequence>MRSRPWLRALLFGAASCLCLCTLPGPAAGADGAAATPAPDAVEKAQNHFKKGAALYESKRYALALEQFRASYTTVPSPNSRLYIARCLADLGDHIEAYLEFDQVAAEAASRAKDEPRYAQTEQTAQLERDELARKIALVTVTVAHPDAATSLAVAGKDVPRERWGKPFPVKPGKTEIVLRTKLTSTPQTVDLSAGEAKTVALDAEPSGPTEAGSGSPALLDEGPSPPFSEAPSPRAYLRPYAYAAGGVGVAGLAMFTVAGLMANSTYSDLDETCRGPCPADRQDDVDAGKTQKTVANIGVVVGALGLVTGTTLLILSFTGGGAGGSQSATASTQLLVGPSFAGLRGQF</sequence>
<keyword evidence="3" id="KW-0732">Signal</keyword>
<evidence type="ECO:0000313" key="4">
    <source>
        <dbReference type="EMBL" id="CAN91004.1"/>
    </source>
</evidence>
<reference evidence="4 5" key="1">
    <citation type="journal article" date="2007" name="Nat. Biotechnol.">
        <title>Complete genome sequence of the myxobacterium Sorangium cellulosum.</title>
        <authorList>
            <person name="Schneiker S."/>
            <person name="Perlova O."/>
            <person name="Kaiser O."/>
            <person name="Gerth K."/>
            <person name="Alici A."/>
            <person name="Altmeyer M.O."/>
            <person name="Bartels D."/>
            <person name="Bekel T."/>
            <person name="Beyer S."/>
            <person name="Bode E."/>
            <person name="Bode H.B."/>
            <person name="Bolten C.J."/>
            <person name="Choudhuri J.V."/>
            <person name="Doss S."/>
            <person name="Elnakady Y.A."/>
            <person name="Frank B."/>
            <person name="Gaigalat L."/>
            <person name="Goesmann A."/>
            <person name="Groeger C."/>
            <person name="Gross F."/>
            <person name="Jelsbak L."/>
            <person name="Jelsbak L."/>
            <person name="Kalinowski J."/>
            <person name="Kegler C."/>
            <person name="Knauber T."/>
            <person name="Konietzny S."/>
            <person name="Kopp M."/>
            <person name="Krause L."/>
            <person name="Krug D."/>
            <person name="Linke B."/>
            <person name="Mahmud T."/>
            <person name="Martinez-Arias R."/>
            <person name="McHardy A.C."/>
            <person name="Merai M."/>
            <person name="Meyer F."/>
            <person name="Mormann S."/>
            <person name="Munoz-Dorado J."/>
            <person name="Perez J."/>
            <person name="Pradella S."/>
            <person name="Rachid S."/>
            <person name="Raddatz G."/>
            <person name="Rosenau F."/>
            <person name="Rueckert C."/>
            <person name="Sasse F."/>
            <person name="Scharfe M."/>
            <person name="Schuster S.C."/>
            <person name="Suen G."/>
            <person name="Treuner-Lange A."/>
            <person name="Velicer G.J."/>
            <person name="Vorholter F.-J."/>
            <person name="Weissman K.J."/>
            <person name="Welch R.D."/>
            <person name="Wenzel S.C."/>
            <person name="Whitworth D.E."/>
            <person name="Wilhelm S."/>
            <person name="Wittmann C."/>
            <person name="Bloecker H."/>
            <person name="Puehler A."/>
            <person name="Mueller R."/>
        </authorList>
    </citation>
    <scope>NUCLEOTIDE SEQUENCE [LARGE SCALE GENOMIC DNA]</scope>
    <source>
        <strain evidence="5">So ce56</strain>
    </source>
</reference>